<dbReference type="PROSITE" id="PS51077">
    <property type="entry name" value="HTH_ICLR"/>
    <property type="match status" value="1"/>
</dbReference>
<dbReference type="Proteomes" id="UP000715441">
    <property type="component" value="Unassembled WGS sequence"/>
</dbReference>
<dbReference type="PANTHER" id="PTHR30136">
    <property type="entry name" value="HELIX-TURN-HELIX TRANSCRIPTIONAL REGULATOR, ICLR FAMILY"/>
    <property type="match status" value="1"/>
</dbReference>
<dbReference type="InterPro" id="IPR036388">
    <property type="entry name" value="WH-like_DNA-bd_sf"/>
</dbReference>
<dbReference type="SMART" id="SM00346">
    <property type="entry name" value="HTH_ICLR"/>
    <property type="match status" value="1"/>
</dbReference>
<keyword evidence="2" id="KW-0238">DNA-binding</keyword>
<dbReference type="InterPro" id="IPR036390">
    <property type="entry name" value="WH_DNA-bd_sf"/>
</dbReference>
<dbReference type="PANTHER" id="PTHR30136:SF24">
    <property type="entry name" value="HTH-TYPE TRANSCRIPTIONAL REPRESSOR ALLR"/>
    <property type="match status" value="1"/>
</dbReference>
<evidence type="ECO:0000259" key="4">
    <source>
        <dbReference type="PROSITE" id="PS51077"/>
    </source>
</evidence>
<gene>
    <name evidence="6" type="ORF">HFP15_12150</name>
</gene>
<dbReference type="Pfam" id="PF09339">
    <property type="entry name" value="HTH_IclR"/>
    <property type="match status" value="1"/>
</dbReference>
<name>A0ABX1J5M5_9PSEU</name>
<evidence type="ECO:0000256" key="3">
    <source>
        <dbReference type="ARBA" id="ARBA00023163"/>
    </source>
</evidence>
<evidence type="ECO:0000259" key="5">
    <source>
        <dbReference type="PROSITE" id="PS51078"/>
    </source>
</evidence>
<dbReference type="PROSITE" id="PS51078">
    <property type="entry name" value="ICLR_ED"/>
    <property type="match status" value="1"/>
</dbReference>
<organism evidence="6 7">
    <name type="scientific">Amycolatopsis acididurans</name>
    <dbReference type="NCBI Taxonomy" id="2724524"/>
    <lineage>
        <taxon>Bacteria</taxon>
        <taxon>Bacillati</taxon>
        <taxon>Actinomycetota</taxon>
        <taxon>Actinomycetes</taxon>
        <taxon>Pseudonocardiales</taxon>
        <taxon>Pseudonocardiaceae</taxon>
        <taxon>Amycolatopsis</taxon>
    </lineage>
</organism>
<reference evidence="6 7" key="1">
    <citation type="submission" date="2020-04" db="EMBL/GenBank/DDBJ databases">
        <title>Novel species.</title>
        <authorList>
            <person name="Teo W.F.A."/>
            <person name="Lipun K."/>
            <person name="Srisuk N."/>
            <person name="Duangmal K."/>
        </authorList>
    </citation>
    <scope>NUCLEOTIDE SEQUENCE [LARGE SCALE GENOMIC DNA]</scope>
    <source>
        <strain evidence="6 7">K13G38</strain>
    </source>
</reference>
<dbReference type="SUPFAM" id="SSF55781">
    <property type="entry name" value="GAF domain-like"/>
    <property type="match status" value="1"/>
</dbReference>
<comment type="caution">
    <text evidence="6">The sequence shown here is derived from an EMBL/GenBank/DDBJ whole genome shotgun (WGS) entry which is preliminary data.</text>
</comment>
<evidence type="ECO:0000256" key="2">
    <source>
        <dbReference type="ARBA" id="ARBA00023125"/>
    </source>
</evidence>
<accession>A0ABX1J5M5</accession>
<dbReference type="InterPro" id="IPR029016">
    <property type="entry name" value="GAF-like_dom_sf"/>
</dbReference>
<dbReference type="InterPro" id="IPR014757">
    <property type="entry name" value="Tscrpt_reg_IclR_C"/>
</dbReference>
<evidence type="ECO:0000256" key="1">
    <source>
        <dbReference type="ARBA" id="ARBA00023015"/>
    </source>
</evidence>
<dbReference type="Gene3D" id="3.30.450.40">
    <property type="match status" value="1"/>
</dbReference>
<feature type="domain" description="HTH iclR-type" evidence="4">
    <location>
        <begin position="1"/>
        <end position="53"/>
    </location>
</feature>
<dbReference type="Pfam" id="PF01614">
    <property type="entry name" value="IclR_C"/>
    <property type="match status" value="1"/>
</dbReference>
<proteinExistence type="predicted"/>
<keyword evidence="3" id="KW-0804">Transcription</keyword>
<protein>
    <submittedName>
        <fullName evidence="6">IclR family transcriptional regulator</fullName>
    </submittedName>
</protein>
<evidence type="ECO:0000313" key="7">
    <source>
        <dbReference type="Proteomes" id="UP000715441"/>
    </source>
</evidence>
<dbReference type="SUPFAM" id="SSF46785">
    <property type="entry name" value="Winged helix' DNA-binding domain"/>
    <property type="match status" value="1"/>
</dbReference>
<keyword evidence="1" id="KW-0805">Transcription regulation</keyword>
<dbReference type="InterPro" id="IPR005471">
    <property type="entry name" value="Tscrpt_reg_IclR_N"/>
</dbReference>
<feature type="domain" description="IclR-ED" evidence="5">
    <location>
        <begin position="54"/>
        <end position="232"/>
    </location>
</feature>
<dbReference type="InterPro" id="IPR050707">
    <property type="entry name" value="HTH_MetabolicPath_Reg"/>
</dbReference>
<keyword evidence="7" id="KW-1185">Reference proteome</keyword>
<evidence type="ECO:0000313" key="6">
    <source>
        <dbReference type="EMBL" id="NKQ53630.1"/>
    </source>
</evidence>
<sequence length="232" mass="24464">MLDAFSPECPAMTLSELARRAGISLATAHRRAAELVDWGALERGADGRYRIGLRLWEVASLAPRGLALREAAMPFLEDLYEVTRENVQLAVREGLELVFVERIAGRHAVPVLTRVGGRFALHATGVGLVLLAHAPAEVQEEVLAAPLQAWNPKTITNPARLREVLAAVRRNGYAVSDGQVTMDGLSVAAPVVDGSGEVVAAVSLVVHAEGAQPAALAPLVRAAGRGIGRALG</sequence>
<dbReference type="EMBL" id="JAAXLS010000006">
    <property type="protein sequence ID" value="NKQ53630.1"/>
    <property type="molecule type" value="Genomic_DNA"/>
</dbReference>
<dbReference type="Gene3D" id="1.10.10.10">
    <property type="entry name" value="Winged helix-like DNA-binding domain superfamily/Winged helix DNA-binding domain"/>
    <property type="match status" value="1"/>
</dbReference>